<dbReference type="AlphaFoldDB" id="A0A9D3UYG2"/>
<reference evidence="2 3" key="1">
    <citation type="journal article" date="2021" name="Plant Biotechnol. J.">
        <title>Multi-omics assisted identification of the key and species-specific regulatory components of drought-tolerant mechanisms in Gossypium stocksii.</title>
        <authorList>
            <person name="Yu D."/>
            <person name="Ke L."/>
            <person name="Zhang D."/>
            <person name="Wu Y."/>
            <person name="Sun Y."/>
            <person name="Mei J."/>
            <person name="Sun J."/>
            <person name="Sun Y."/>
        </authorList>
    </citation>
    <scope>NUCLEOTIDE SEQUENCE [LARGE SCALE GENOMIC DNA]</scope>
    <source>
        <strain evidence="3">cv. E1</strain>
        <tissue evidence="2">Leaf</tissue>
    </source>
</reference>
<proteinExistence type="predicted"/>
<organism evidence="2 3">
    <name type="scientific">Gossypium stocksii</name>
    <dbReference type="NCBI Taxonomy" id="47602"/>
    <lineage>
        <taxon>Eukaryota</taxon>
        <taxon>Viridiplantae</taxon>
        <taxon>Streptophyta</taxon>
        <taxon>Embryophyta</taxon>
        <taxon>Tracheophyta</taxon>
        <taxon>Spermatophyta</taxon>
        <taxon>Magnoliopsida</taxon>
        <taxon>eudicotyledons</taxon>
        <taxon>Gunneridae</taxon>
        <taxon>Pentapetalae</taxon>
        <taxon>rosids</taxon>
        <taxon>malvids</taxon>
        <taxon>Malvales</taxon>
        <taxon>Malvaceae</taxon>
        <taxon>Malvoideae</taxon>
        <taxon>Gossypium</taxon>
    </lineage>
</organism>
<accession>A0A9D3UYG2</accession>
<dbReference type="Pfam" id="PF00078">
    <property type="entry name" value="RVT_1"/>
    <property type="match status" value="1"/>
</dbReference>
<name>A0A9D3UYG2_9ROSI</name>
<dbReference type="EMBL" id="JAIQCV010000009">
    <property type="protein sequence ID" value="KAH1064227.1"/>
    <property type="molecule type" value="Genomic_DNA"/>
</dbReference>
<dbReference type="OrthoDB" id="418748at2759"/>
<protein>
    <recommendedName>
        <fullName evidence="1">Reverse transcriptase domain-containing protein</fullName>
    </recommendedName>
</protein>
<feature type="domain" description="Reverse transcriptase" evidence="1">
    <location>
        <begin position="9"/>
        <end position="125"/>
    </location>
</feature>
<dbReference type="SUPFAM" id="SSF56672">
    <property type="entry name" value="DNA/RNA polymerases"/>
    <property type="match status" value="1"/>
</dbReference>
<dbReference type="PANTHER" id="PTHR33116:SF86">
    <property type="entry name" value="REVERSE TRANSCRIPTASE DOMAIN-CONTAINING PROTEIN"/>
    <property type="match status" value="1"/>
</dbReference>
<comment type="caution">
    <text evidence="2">The sequence shown here is derived from an EMBL/GenBank/DDBJ whole genome shotgun (WGS) entry which is preliminary data.</text>
</comment>
<keyword evidence="3" id="KW-1185">Reference proteome</keyword>
<gene>
    <name evidence="2" type="ORF">J1N35_029214</name>
</gene>
<evidence type="ECO:0000313" key="2">
    <source>
        <dbReference type="EMBL" id="KAH1064227.1"/>
    </source>
</evidence>
<evidence type="ECO:0000259" key="1">
    <source>
        <dbReference type="Pfam" id="PF00078"/>
    </source>
</evidence>
<dbReference type="Proteomes" id="UP000828251">
    <property type="component" value="Unassembled WGS sequence"/>
</dbReference>
<dbReference type="PANTHER" id="PTHR33116">
    <property type="entry name" value="REVERSE TRANSCRIPTASE ZINC-BINDING DOMAIN-CONTAINING PROTEIN-RELATED-RELATED"/>
    <property type="match status" value="1"/>
</dbReference>
<dbReference type="InterPro" id="IPR000477">
    <property type="entry name" value="RT_dom"/>
</dbReference>
<evidence type="ECO:0000313" key="3">
    <source>
        <dbReference type="Proteomes" id="UP000828251"/>
    </source>
</evidence>
<dbReference type="InterPro" id="IPR043502">
    <property type="entry name" value="DNA/RNA_pol_sf"/>
</dbReference>
<sequence length="245" mass="27824">MSPILDCCIDESQGTFIPGRHIFDNTLIAYEVLYSLKLKKKCKNGNFALKLDLSKVYDRVEWDFFAGMMDRMGFHQNWIVLIMRCVCSVSYMVGINDVLSDCFTLSRGLRQGDPLTLYLFLLCTEDDSIIFGDASIERAHVVKKILMEYEAVSGQQINFDKSIFYFGSCVGIEAIPVYVMQCFALPKALCHTFEGIMNKFWWSHGKSAKGIHWSSWSALCLPKVDGGMGFRDLHSFNKALLAKNV</sequence>